<dbReference type="KEGG" id="tcd:AAIA72_03575"/>
<reference evidence="2" key="1">
    <citation type="submission" date="2024-05" db="EMBL/GenBank/DDBJ databases">
        <title>Genome sequencing of novel strain.</title>
        <authorList>
            <person name="Ganbat D."/>
            <person name="Ganbat S."/>
            <person name="Lee S.-J."/>
        </authorList>
    </citation>
    <scope>NUCLEOTIDE SEQUENCE</scope>
    <source>
        <strain evidence="2">SMD15-11</strain>
    </source>
</reference>
<proteinExistence type="predicted"/>
<sequence length="74" mass="8180">MTSEVRSRSGEKALSGLMKGIRSGIVARLEALNRKLAEELIPEDRKPRVHALRQSFKPCKESQYAPSAHHDPGG</sequence>
<evidence type="ECO:0000256" key="1">
    <source>
        <dbReference type="SAM" id="MobiDB-lite"/>
    </source>
</evidence>
<evidence type="ECO:0000313" key="2">
    <source>
        <dbReference type="EMBL" id="XDT73072.1"/>
    </source>
</evidence>
<feature type="region of interest" description="Disordered" evidence="1">
    <location>
        <begin position="45"/>
        <end position="74"/>
    </location>
</feature>
<organism evidence="2">
    <name type="scientific">Thermohahella caldifontis</name>
    <dbReference type="NCBI Taxonomy" id="3142973"/>
    <lineage>
        <taxon>Bacteria</taxon>
        <taxon>Pseudomonadati</taxon>
        <taxon>Pseudomonadota</taxon>
        <taxon>Gammaproteobacteria</taxon>
        <taxon>Oceanospirillales</taxon>
        <taxon>Hahellaceae</taxon>
        <taxon>Thermohahella</taxon>
    </lineage>
</organism>
<dbReference type="RefSeq" id="WP_369602073.1">
    <property type="nucleotide sequence ID" value="NZ_CP154858.1"/>
</dbReference>
<accession>A0AB39UXN3</accession>
<name>A0AB39UXN3_9GAMM</name>
<dbReference type="AlphaFoldDB" id="A0AB39UXN3"/>
<dbReference type="EMBL" id="CP154858">
    <property type="protein sequence ID" value="XDT73072.1"/>
    <property type="molecule type" value="Genomic_DNA"/>
</dbReference>
<gene>
    <name evidence="2" type="ORF">AAIA72_03575</name>
</gene>
<protein>
    <submittedName>
        <fullName evidence="2">Uncharacterized protein</fullName>
    </submittedName>
</protein>